<dbReference type="AlphaFoldDB" id="A0A6C8Y0X3"/>
<dbReference type="Gene3D" id="1.10.238.160">
    <property type="match status" value="1"/>
</dbReference>
<reference evidence="1" key="1">
    <citation type="submission" date="2018-08" db="EMBL/GenBank/DDBJ databases">
        <authorList>
            <consortium name="GenomeTrakr network: Whole genome sequencing for foodborne pathogen traceback"/>
        </authorList>
    </citation>
    <scope>NUCLEOTIDE SEQUENCE [LARGE SCALE GENOMIC DNA]</scope>
    <source>
        <strain evidence="1">FMA0132</strain>
    </source>
</reference>
<dbReference type="PANTHER" id="PTHR36154:SF1">
    <property type="entry name" value="DNA-BINDING TRANSCRIPTIONAL ACTIVATOR ALPA"/>
    <property type="match status" value="1"/>
</dbReference>
<evidence type="ECO:0000313" key="1">
    <source>
        <dbReference type="EMBL" id="MIE71850.1"/>
    </source>
</evidence>
<accession>A0A6C8Y0X3</accession>
<dbReference type="InterPro" id="IPR052931">
    <property type="entry name" value="Prophage_regulatory_activator"/>
</dbReference>
<dbReference type="InterPro" id="IPR010260">
    <property type="entry name" value="AlpA"/>
</dbReference>
<sequence>MKIALRHEAPVWGKNPHCGSDNPQCGFRCFSSGQHYGVVVPSDPLSHHEAQEDTVTLPSQSHRLLRLPQILDKTGLKRAQVYAYMKTGDFPKSVKIGPSSVAWLESEIDDWINEKLNNR</sequence>
<dbReference type="EMBL" id="RSHK01000024">
    <property type="protein sequence ID" value="MIE71850.1"/>
    <property type="molecule type" value="Genomic_DNA"/>
</dbReference>
<comment type="caution">
    <text evidence="1">The sequence shown here is derived from an EMBL/GenBank/DDBJ whole genome shotgun (WGS) entry which is preliminary data.</text>
</comment>
<dbReference type="Pfam" id="PF05930">
    <property type="entry name" value="Phage_AlpA"/>
    <property type="match status" value="1"/>
</dbReference>
<dbReference type="PANTHER" id="PTHR36154">
    <property type="entry name" value="DNA-BINDING TRANSCRIPTIONAL ACTIVATOR ALPA"/>
    <property type="match status" value="1"/>
</dbReference>
<name>A0A6C8Y0X3_SALDZ</name>
<gene>
    <name evidence="1" type="ORF">EL06_21115</name>
</gene>
<proteinExistence type="predicted"/>
<organism evidence="1">
    <name type="scientific">Salmonella diarizonae</name>
    <dbReference type="NCBI Taxonomy" id="59204"/>
    <lineage>
        <taxon>Bacteria</taxon>
        <taxon>Pseudomonadati</taxon>
        <taxon>Pseudomonadota</taxon>
        <taxon>Gammaproteobacteria</taxon>
        <taxon>Enterobacterales</taxon>
        <taxon>Enterobacteriaceae</taxon>
        <taxon>Salmonella</taxon>
    </lineage>
</organism>
<dbReference type="Proteomes" id="UP000885362">
    <property type="component" value="Unassembled WGS sequence"/>
</dbReference>
<protein>
    <submittedName>
        <fullName evidence="1">AlpA family transcriptional regulator</fullName>
    </submittedName>
</protein>